<evidence type="ECO:0000313" key="2">
    <source>
        <dbReference type="Proteomes" id="UP000824120"/>
    </source>
</evidence>
<keyword evidence="2" id="KW-1185">Reference proteome</keyword>
<evidence type="ECO:0000313" key="1">
    <source>
        <dbReference type="EMBL" id="KAG5630597.1"/>
    </source>
</evidence>
<dbReference type="AlphaFoldDB" id="A0A9J6B1E4"/>
<dbReference type="EMBL" id="JACXVP010000001">
    <property type="protein sequence ID" value="KAG5630597.1"/>
    <property type="molecule type" value="Genomic_DNA"/>
</dbReference>
<dbReference type="OrthoDB" id="936801at2759"/>
<dbReference type="InterPro" id="IPR016965">
    <property type="entry name" value="Pase_PHOSPHO-typ"/>
</dbReference>
<evidence type="ECO:0008006" key="3">
    <source>
        <dbReference type="Google" id="ProtNLM"/>
    </source>
</evidence>
<dbReference type="Gene3D" id="3.40.50.1000">
    <property type="entry name" value="HAD superfamily/HAD-like"/>
    <property type="match status" value="1"/>
</dbReference>
<dbReference type="PANTHER" id="PTHR20889:SF12">
    <property type="entry name" value="LP01149P"/>
    <property type="match status" value="1"/>
</dbReference>
<dbReference type="GO" id="GO:0016791">
    <property type="term" value="F:phosphatase activity"/>
    <property type="evidence" value="ECO:0007669"/>
    <property type="project" value="InterPro"/>
</dbReference>
<dbReference type="InterPro" id="IPR023214">
    <property type="entry name" value="HAD_sf"/>
</dbReference>
<dbReference type="Proteomes" id="UP000824120">
    <property type="component" value="Chromosome 1"/>
</dbReference>
<name>A0A9J6B1E4_SOLCO</name>
<proteinExistence type="predicted"/>
<organism evidence="1 2">
    <name type="scientific">Solanum commersonii</name>
    <name type="common">Commerson's wild potato</name>
    <name type="synonym">Commerson's nightshade</name>
    <dbReference type="NCBI Taxonomy" id="4109"/>
    <lineage>
        <taxon>Eukaryota</taxon>
        <taxon>Viridiplantae</taxon>
        <taxon>Streptophyta</taxon>
        <taxon>Embryophyta</taxon>
        <taxon>Tracheophyta</taxon>
        <taxon>Spermatophyta</taxon>
        <taxon>Magnoliopsida</taxon>
        <taxon>eudicotyledons</taxon>
        <taxon>Gunneridae</taxon>
        <taxon>Pentapetalae</taxon>
        <taxon>asterids</taxon>
        <taxon>lamiids</taxon>
        <taxon>Solanales</taxon>
        <taxon>Solanaceae</taxon>
        <taxon>Solanoideae</taxon>
        <taxon>Solaneae</taxon>
        <taxon>Solanum</taxon>
    </lineage>
</organism>
<sequence length="117" mass="13595">MSELGIVSLKSTQKPGYVDEERILPYVDFQKYPHGCNLCPPNMCKGMMVERIQASMAKEGKKRMIYLGDGIGDFCPMERHFVMPRKDFPAWNLINENRTLIKAGVHEWKNWSTFFYG</sequence>
<dbReference type="PANTHER" id="PTHR20889">
    <property type="entry name" value="PHOSPHATASE, ORPHAN 1, 2"/>
    <property type="match status" value="1"/>
</dbReference>
<accession>A0A9J6B1E4</accession>
<dbReference type="Pfam" id="PF06888">
    <property type="entry name" value="Put_Phosphatase"/>
    <property type="match status" value="1"/>
</dbReference>
<comment type="caution">
    <text evidence="1">The sequence shown here is derived from an EMBL/GenBank/DDBJ whole genome shotgun (WGS) entry which is preliminary data.</text>
</comment>
<gene>
    <name evidence="1" type="ORF">H5410_002314</name>
</gene>
<reference evidence="1 2" key="1">
    <citation type="submission" date="2020-09" db="EMBL/GenBank/DDBJ databases">
        <title>De no assembly of potato wild relative species, Solanum commersonii.</title>
        <authorList>
            <person name="Cho K."/>
        </authorList>
    </citation>
    <scope>NUCLEOTIDE SEQUENCE [LARGE SCALE GENOMIC DNA]</scope>
    <source>
        <strain evidence="1">LZ3.2</strain>
        <tissue evidence="1">Leaf</tissue>
    </source>
</reference>
<protein>
    <recommendedName>
        <fullName evidence="3">Phosphatase</fullName>
    </recommendedName>
</protein>